<dbReference type="SUPFAM" id="SSF47203">
    <property type="entry name" value="Acyl-CoA dehydrogenase C-terminal domain-like"/>
    <property type="match status" value="1"/>
</dbReference>
<dbReference type="InterPro" id="IPR009075">
    <property type="entry name" value="AcylCo_DH/oxidase_C"/>
</dbReference>
<dbReference type="PANTHER" id="PTHR43884">
    <property type="entry name" value="ACYL-COA DEHYDROGENASE"/>
    <property type="match status" value="1"/>
</dbReference>
<evidence type="ECO:0000259" key="6">
    <source>
        <dbReference type="Pfam" id="PF00441"/>
    </source>
</evidence>
<protein>
    <submittedName>
        <fullName evidence="8">Alkylation response protein AidB-like acyl-CoA dehydrogenase</fullName>
    </submittedName>
</protein>
<dbReference type="Gene3D" id="2.40.110.10">
    <property type="entry name" value="Butyryl-CoA Dehydrogenase, subunit A, domain 2"/>
    <property type="match status" value="1"/>
</dbReference>
<evidence type="ECO:0000313" key="9">
    <source>
        <dbReference type="Proteomes" id="UP001519325"/>
    </source>
</evidence>
<dbReference type="EMBL" id="JAGGMR010000001">
    <property type="protein sequence ID" value="MBP2192020.1"/>
    <property type="molecule type" value="Genomic_DNA"/>
</dbReference>
<accession>A0ABS4QLJ7</accession>
<evidence type="ECO:0000256" key="5">
    <source>
        <dbReference type="ARBA" id="ARBA00023002"/>
    </source>
</evidence>
<feature type="domain" description="Acyl-CoA dehydrogenase/oxidase N-terminal" evidence="7">
    <location>
        <begin position="40"/>
        <end position="110"/>
    </location>
</feature>
<sequence length="372" mass="38899">MTETASANPDFAALHAELRAVARNVLARTGSGGSVDRALAARQGWLGLEVPAEFDGAGATFAESAVVAREWGRAVARGSYPSAVLAAGTCLLLAPEPGRDRLLRALAAGESTAAVAFTSDAGAARPTAAPFRLRLRGGQRTLSGSAEFVLDAPAADRLLLFATDTDGLPVVVSVAARTAGISRTAQPLLDRTRTFGCLVAEDLRVSPDSIHRFTGDPASALRRVHDRAAVAVACDSLGLSEAVLAATVAYATTRTQFGRPIGAFQAVKHACADMLVRLRVSRHLVDAAVRQVAEPGPDAEVAVAMAKAHACAAAVDIAGKALQLHGGYGYTWESGIHRYLERATLNRVLYGAPAAHRRRISTRYGLGKDHRA</sequence>
<organism evidence="8 9">
    <name type="scientific">Nocardia goodfellowii</name>
    <dbReference type="NCBI Taxonomy" id="882446"/>
    <lineage>
        <taxon>Bacteria</taxon>
        <taxon>Bacillati</taxon>
        <taxon>Actinomycetota</taxon>
        <taxon>Actinomycetes</taxon>
        <taxon>Mycobacteriales</taxon>
        <taxon>Nocardiaceae</taxon>
        <taxon>Nocardia</taxon>
    </lineage>
</organism>
<dbReference type="Pfam" id="PF02771">
    <property type="entry name" value="Acyl-CoA_dh_N"/>
    <property type="match status" value="1"/>
</dbReference>
<dbReference type="Gene3D" id="1.10.540.10">
    <property type="entry name" value="Acyl-CoA dehydrogenase/oxidase, N-terminal domain"/>
    <property type="match status" value="1"/>
</dbReference>
<evidence type="ECO:0000259" key="7">
    <source>
        <dbReference type="Pfam" id="PF02771"/>
    </source>
</evidence>
<dbReference type="Proteomes" id="UP001519325">
    <property type="component" value="Unassembled WGS sequence"/>
</dbReference>
<dbReference type="PANTHER" id="PTHR43884:SF20">
    <property type="entry name" value="ACYL-COA DEHYDROGENASE FADE28"/>
    <property type="match status" value="1"/>
</dbReference>
<dbReference type="SUPFAM" id="SSF56645">
    <property type="entry name" value="Acyl-CoA dehydrogenase NM domain-like"/>
    <property type="match status" value="1"/>
</dbReference>
<dbReference type="InterPro" id="IPR037069">
    <property type="entry name" value="AcylCoA_DH/ox_N_sf"/>
</dbReference>
<evidence type="ECO:0000256" key="2">
    <source>
        <dbReference type="ARBA" id="ARBA00009347"/>
    </source>
</evidence>
<keyword evidence="9" id="KW-1185">Reference proteome</keyword>
<proteinExistence type="inferred from homology"/>
<dbReference type="InterPro" id="IPR046373">
    <property type="entry name" value="Acyl-CoA_Oxase/DH_mid-dom_sf"/>
</dbReference>
<dbReference type="InterPro" id="IPR009100">
    <property type="entry name" value="AcylCoA_DH/oxidase_NM_dom_sf"/>
</dbReference>
<gene>
    <name evidence="8" type="ORF">BJ987_004921</name>
</gene>
<evidence type="ECO:0000256" key="4">
    <source>
        <dbReference type="ARBA" id="ARBA00022827"/>
    </source>
</evidence>
<reference evidence="8 9" key="1">
    <citation type="submission" date="2021-03" db="EMBL/GenBank/DDBJ databases">
        <title>Sequencing the genomes of 1000 actinobacteria strains.</title>
        <authorList>
            <person name="Klenk H.-P."/>
        </authorList>
    </citation>
    <scope>NUCLEOTIDE SEQUENCE [LARGE SCALE GENOMIC DNA]</scope>
    <source>
        <strain evidence="8 9">DSM 45516</strain>
    </source>
</reference>
<keyword evidence="5" id="KW-0560">Oxidoreductase</keyword>
<dbReference type="Gene3D" id="1.20.140.10">
    <property type="entry name" value="Butyryl-CoA Dehydrogenase, subunit A, domain 3"/>
    <property type="match status" value="1"/>
</dbReference>
<dbReference type="Pfam" id="PF00441">
    <property type="entry name" value="Acyl-CoA_dh_1"/>
    <property type="match status" value="1"/>
</dbReference>
<evidence type="ECO:0000256" key="3">
    <source>
        <dbReference type="ARBA" id="ARBA00022630"/>
    </source>
</evidence>
<keyword evidence="4" id="KW-0274">FAD</keyword>
<evidence type="ECO:0000313" key="8">
    <source>
        <dbReference type="EMBL" id="MBP2192020.1"/>
    </source>
</evidence>
<keyword evidence="3" id="KW-0285">Flavoprotein</keyword>
<dbReference type="RefSeq" id="WP_209894525.1">
    <property type="nucleotide sequence ID" value="NZ_JAGGMR010000001.1"/>
</dbReference>
<name>A0ABS4QLJ7_9NOCA</name>
<comment type="similarity">
    <text evidence="2">Belongs to the acyl-CoA dehydrogenase family.</text>
</comment>
<dbReference type="InterPro" id="IPR036250">
    <property type="entry name" value="AcylCo_DH-like_C"/>
</dbReference>
<evidence type="ECO:0000256" key="1">
    <source>
        <dbReference type="ARBA" id="ARBA00001974"/>
    </source>
</evidence>
<comment type="cofactor">
    <cofactor evidence="1">
        <name>FAD</name>
        <dbReference type="ChEBI" id="CHEBI:57692"/>
    </cofactor>
</comment>
<dbReference type="InterPro" id="IPR013786">
    <property type="entry name" value="AcylCoA_DH/ox_N"/>
</dbReference>
<comment type="caution">
    <text evidence="8">The sequence shown here is derived from an EMBL/GenBank/DDBJ whole genome shotgun (WGS) entry which is preliminary data.</text>
</comment>
<feature type="domain" description="Acyl-CoA dehydrogenase/oxidase C-terminal" evidence="6">
    <location>
        <begin position="229"/>
        <end position="363"/>
    </location>
</feature>